<evidence type="ECO:0000256" key="5">
    <source>
        <dbReference type="ARBA" id="ARBA00022741"/>
    </source>
</evidence>
<evidence type="ECO:0000256" key="8">
    <source>
        <dbReference type="ARBA" id="ARBA00023012"/>
    </source>
</evidence>
<dbReference type="Gene3D" id="3.30.565.10">
    <property type="entry name" value="Histidine kinase-like ATPase, C-terminal domain"/>
    <property type="match status" value="1"/>
</dbReference>
<evidence type="ECO:0000256" key="7">
    <source>
        <dbReference type="ARBA" id="ARBA00022840"/>
    </source>
</evidence>
<keyword evidence="9" id="KW-1133">Transmembrane helix</keyword>
<dbReference type="Pfam" id="PF02518">
    <property type="entry name" value="HATPase_c"/>
    <property type="match status" value="1"/>
</dbReference>
<feature type="transmembrane region" description="Helical" evidence="9">
    <location>
        <begin position="115"/>
        <end position="131"/>
    </location>
</feature>
<dbReference type="InterPro" id="IPR011712">
    <property type="entry name" value="Sig_transdc_His_kin_sub3_dim/P"/>
</dbReference>
<dbReference type="GO" id="GO:0005524">
    <property type="term" value="F:ATP binding"/>
    <property type="evidence" value="ECO:0007669"/>
    <property type="project" value="UniProtKB-KW"/>
</dbReference>
<comment type="caution">
    <text evidence="11">The sequence shown here is derived from an EMBL/GenBank/DDBJ whole genome shotgun (WGS) entry which is preliminary data.</text>
</comment>
<evidence type="ECO:0000313" key="11">
    <source>
        <dbReference type="EMBL" id="MXY95096.1"/>
    </source>
</evidence>
<dbReference type="PANTHER" id="PTHR24421">
    <property type="entry name" value="NITRATE/NITRITE SENSOR PROTEIN NARX-RELATED"/>
    <property type="match status" value="1"/>
</dbReference>
<comment type="catalytic activity">
    <reaction evidence="1">
        <text>ATP + protein L-histidine = ADP + protein N-phospho-L-histidine.</text>
        <dbReference type="EC" id="2.7.13.3"/>
    </reaction>
</comment>
<sequence length="419" mass="47247">MEYIRRFREIASENLLMKIGAQVTILSVLVITTGVRGKLPMQMPLCLILLFLFNLLIWCRSPVAKDRTWLGVHLYFALQFFLFSWLLSLDVLFGLLSTILYVQIIVLARGRSRPAWLLLLLAVVAVGNFLLHPEPSMLDTPLNRALVFQAFIVFVTLMILNQLRAKRRGEEVEGLVAELMDKNRLLQEYAAKIETLAATAERRRISRELHDELGHRLTAAAVLTDRVPQLLSENRTRRAIAAIDNVSDQLHQGLTELREIVHAFHTAETASEFLPQMLQRLTDEYTALHDASIQMQLDDVLALSLSDDQKMTVYRIVQESLTNASKHAQAQNIHLNLKNAGDELVLTVRNDGRDFVLHEDSTTFGLQGMHARAAHLGGTVTVKRPDDGGALVTLTIPLCEDPKPNLLEIRKVPSEKEYA</sequence>
<proteinExistence type="predicted"/>
<dbReference type="SUPFAM" id="SSF55874">
    <property type="entry name" value="ATPase domain of HSP90 chaperone/DNA topoisomerase II/histidine kinase"/>
    <property type="match status" value="1"/>
</dbReference>
<protein>
    <recommendedName>
        <fullName evidence="2">histidine kinase</fullName>
        <ecNumber evidence="2">2.7.13.3</ecNumber>
    </recommendedName>
</protein>
<keyword evidence="8" id="KW-0902">Two-component regulatory system</keyword>
<dbReference type="EMBL" id="VXRG01000135">
    <property type="protein sequence ID" value="MXY95096.1"/>
    <property type="molecule type" value="Genomic_DNA"/>
</dbReference>
<keyword evidence="7" id="KW-0067">ATP-binding</keyword>
<reference evidence="11" key="1">
    <citation type="submission" date="2019-09" db="EMBL/GenBank/DDBJ databases">
        <title>Characterisation of the sponge microbiome using genome-centric metagenomics.</title>
        <authorList>
            <person name="Engelberts J.P."/>
            <person name="Robbins S.J."/>
            <person name="De Goeij J.M."/>
            <person name="Aranda M."/>
            <person name="Bell S.C."/>
            <person name="Webster N.S."/>
        </authorList>
    </citation>
    <scope>NUCLEOTIDE SEQUENCE</scope>
    <source>
        <strain evidence="11">SB0664_bin_27</strain>
    </source>
</reference>
<feature type="transmembrane region" description="Helical" evidence="9">
    <location>
        <begin position="91"/>
        <end position="108"/>
    </location>
</feature>
<feature type="transmembrane region" description="Helical" evidence="9">
    <location>
        <begin position="68"/>
        <end position="85"/>
    </location>
</feature>
<keyword evidence="6 11" id="KW-0418">Kinase</keyword>
<dbReference type="SMART" id="SM00387">
    <property type="entry name" value="HATPase_c"/>
    <property type="match status" value="1"/>
</dbReference>
<accession>A0A6B0YVK0</accession>
<keyword evidence="4" id="KW-0808">Transferase</keyword>
<keyword evidence="9" id="KW-0812">Transmembrane</keyword>
<dbReference type="InterPro" id="IPR050482">
    <property type="entry name" value="Sensor_HK_TwoCompSys"/>
</dbReference>
<dbReference type="GO" id="GO:0000155">
    <property type="term" value="F:phosphorelay sensor kinase activity"/>
    <property type="evidence" value="ECO:0007669"/>
    <property type="project" value="InterPro"/>
</dbReference>
<feature type="transmembrane region" description="Helical" evidence="9">
    <location>
        <begin position="143"/>
        <end position="160"/>
    </location>
</feature>
<feature type="domain" description="Histidine kinase/HSP90-like ATPase" evidence="10">
    <location>
        <begin position="308"/>
        <end position="400"/>
    </location>
</feature>
<feature type="transmembrane region" description="Helical" evidence="9">
    <location>
        <begin position="41"/>
        <end position="59"/>
    </location>
</feature>
<keyword evidence="9" id="KW-0472">Membrane</keyword>
<dbReference type="PANTHER" id="PTHR24421:SF10">
    <property type="entry name" value="NITRATE_NITRITE SENSOR PROTEIN NARQ"/>
    <property type="match status" value="1"/>
</dbReference>
<dbReference type="EC" id="2.7.13.3" evidence="2"/>
<dbReference type="CDD" id="cd16917">
    <property type="entry name" value="HATPase_UhpB-NarQ-NarX-like"/>
    <property type="match status" value="1"/>
</dbReference>
<dbReference type="GO" id="GO:0046983">
    <property type="term" value="F:protein dimerization activity"/>
    <property type="evidence" value="ECO:0007669"/>
    <property type="project" value="InterPro"/>
</dbReference>
<dbReference type="InterPro" id="IPR036890">
    <property type="entry name" value="HATPase_C_sf"/>
</dbReference>
<dbReference type="Gene3D" id="1.20.5.1930">
    <property type="match status" value="1"/>
</dbReference>
<keyword evidence="3" id="KW-0597">Phosphoprotein</keyword>
<dbReference type="GO" id="GO:0016020">
    <property type="term" value="C:membrane"/>
    <property type="evidence" value="ECO:0007669"/>
    <property type="project" value="InterPro"/>
</dbReference>
<evidence type="ECO:0000256" key="2">
    <source>
        <dbReference type="ARBA" id="ARBA00012438"/>
    </source>
</evidence>
<name>A0A6B0YVK0_9CHLR</name>
<evidence type="ECO:0000256" key="9">
    <source>
        <dbReference type="SAM" id="Phobius"/>
    </source>
</evidence>
<evidence type="ECO:0000256" key="4">
    <source>
        <dbReference type="ARBA" id="ARBA00022679"/>
    </source>
</evidence>
<gene>
    <name evidence="11" type="ORF">F4Y42_16770</name>
</gene>
<dbReference type="AlphaFoldDB" id="A0A6B0YVK0"/>
<organism evidence="11">
    <name type="scientific">Caldilineaceae bacterium SB0664_bin_27</name>
    <dbReference type="NCBI Taxonomy" id="2605260"/>
    <lineage>
        <taxon>Bacteria</taxon>
        <taxon>Bacillati</taxon>
        <taxon>Chloroflexota</taxon>
        <taxon>Caldilineae</taxon>
        <taxon>Caldilineales</taxon>
        <taxon>Caldilineaceae</taxon>
    </lineage>
</organism>
<dbReference type="InterPro" id="IPR003594">
    <property type="entry name" value="HATPase_dom"/>
</dbReference>
<dbReference type="Pfam" id="PF07730">
    <property type="entry name" value="HisKA_3"/>
    <property type="match status" value="1"/>
</dbReference>
<evidence type="ECO:0000256" key="6">
    <source>
        <dbReference type="ARBA" id="ARBA00022777"/>
    </source>
</evidence>
<feature type="transmembrane region" description="Helical" evidence="9">
    <location>
        <begin position="15"/>
        <end position="35"/>
    </location>
</feature>
<keyword evidence="5" id="KW-0547">Nucleotide-binding</keyword>
<evidence type="ECO:0000256" key="1">
    <source>
        <dbReference type="ARBA" id="ARBA00000085"/>
    </source>
</evidence>
<evidence type="ECO:0000256" key="3">
    <source>
        <dbReference type="ARBA" id="ARBA00022553"/>
    </source>
</evidence>
<evidence type="ECO:0000259" key="10">
    <source>
        <dbReference type="SMART" id="SM00387"/>
    </source>
</evidence>